<dbReference type="Proteomes" id="UP000192220">
    <property type="component" value="Unplaced"/>
</dbReference>
<dbReference type="AlphaFoldDB" id="A0A2I4CMC2"/>
<evidence type="ECO:0000256" key="1">
    <source>
        <dbReference type="SAM" id="MobiDB-lite"/>
    </source>
</evidence>
<dbReference type="KEGG" id="alim:106530107"/>
<dbReference type="InParanoid" id="A0A2I4CMC2"/>
<reference evidence="3" key="1">
    <citation type="submission" date="2025-08" db="UniProtKB">
        <authorList>
            <consortium name="RefSeq"/>
        </authorList>
    </citation>
    <scope>IDENTIFICATION</scope>
    <source>
        <strain evidence="3">Quisiro</strain>
        <tissue evidence="3">Liver</tissue>
    </source>
</reference>
<dbReference type="STRING" id="52670.A0A2I4CMC2"/>
<organism evidence="2 3">
    <name type="scientific">Austrofundulus limnaeus</name>
    <name type="common">Annual killifish</name>
    <dbReference type="NCBI Taxonomy" id="52670"/>
    <lineage>
        <taxon>Eukaryota</taxon>
        <taxon>Metazoa</taxon>
        <taxon>Chordata</taxon>
        <taxon>Craniata</taxon>
        <taxon>Vertebrata</taxon>
        <taxon>Euteleostomi</taxon>
        <taxon>Actinopterygii</taxon>
        <taxon>Neopterygii</taxon>
        <taxon>Teleostei</taxon>
        <taxon>Neoteleostei</taxon>
        <taxon>Acanthomorphata</taxon>
        <taxon>Ovalentaria</taxon>
        <taxon>Atherinomorphae</taxon>
        <taxon>Cyprinodontiformes</taxon>
        <taxon>Rivulidae</taxon>
        <taxon>Austrofundulus</taxon>
    </lineage>
</organism>
<evidence type="ECO:0000313" key="2">
    <source>
        <dbReference type="Proteomes" id="UP000192220"/>
    </source>
</evidence>
<dbReference type="CTD" id="375287"/>
<feature type="compositionally biased region" description="Basic and acidic residues" evidence="1">
    <location>
        <begin position="299"/>
        <end position="317"/>
    </location>
</feature>
<accession>A0A2I4CMC2</accession>
<evidence type="ECO:0000313" key="3">
    <source>
        <dbReference type="RefSeq" id="XP_013881128.1"/>
    </source>
</evidence>
<name>A0A2I4CMC2_AUSLI</name>
<keyword evidence="2" id="KW-1185">Reference proteome</keyword>
<protein>
    <submittedName>
        <fullName evidence="3">RNA-binding protein 43</fullName>
    </submittedName>
</protein>
<feature type="compositionally biased region" description="Polar residues" evidence="1">
    <location>
        <begin position="289"/>
        <end position="298"/>
    </location>
</feature>
<sequence>MEFPVEATILVDHFQDQQEVQRLLRSHGFTVQDLGRGQVQIQGHFEHLRDLKVRLEQLLASERAAGGAASSSSLRHQDHRPPWSGASSSLRHQDHRPPWSGASSSLRHQDHRPPWSGARRVSRGEWTMVDSDVFRYARQLGNKELRDLLSRSDLQTRTSEDGLSTGIRFLGTRTMVGPLQNLLDDLNTSLRTQEVPLRDLDQQGRVLLRRIQEKRNVSESVLVCELEDRIHLIGPSKDSWELKQRLLGRPVHQSGARGRRDRDTSRWRSSSMGPAAGFSPSGPDPGRPQRTQSLSRSWDTGRPKQPRQKEKRSCSVL</sequence>
<dbReference type="RefSeq" id="XP_013881128.1">
    <property type="nucleotide sequence ID" value="XM_014025674.1"/>
</dbReference>
<gene>
    <name evidence="3" type="primary">rbm43</name>
</gene>
<feature type="region of interest" description="Disordered" evidence="1">
    <location>
        <begin position="66"/>
        <end position="119"/>
    </location>
</feature>
<feature type="region of interest" description="Disordered" evidence="1">
    <location>
        <begin position="251"/>
        <end position="317"/>
    </location>
</feature>
<dbReference type="OrthoDB" id="9948435at2759"/>
<proteinExistence type="predicted"/>